<dbReference type="GO" id="GO:0016705">
    <property type="term" value="F:oxidoreductase activity, acting on paired donors, with incorporation or reduction of molecular oxygen"/>
    <property type="evidence" value="ECO:0007669"/>
    <property type="project" value="InterPro"/>
</dbReference>
<dbReference type="InterPro" id="IPR002401">
    <property type="entry name" value="Cyt_P450_E_grp-I"/>
</dbReference>
<dbReference type="GO" id="GO:0020037">
    <property type="term" value="F:heme binding"/>
    <property type="evidence" value="ECO:0007669"/>
    <property type="project" value="InterPro"/>
</dbReference>
<evidence type="ECO:0000256" key="10">
    <source>
        <dbReference type="SAM" id="Phobius"/>
    </source>
</evidence>
<dbReference type="Proteomes" id="UP000008311">
    <property type="component" value="Unassembled WGS sequence"/>
</dbReference>
<evidence type="ECO:0000256" key="5">
    <source>
        <dbReference type="ARBA" id="ARBA00023002"/>
    </source>
</evidence>
<keyword evidence="4 8" id="KW-0479">Metal-binding</keyword>
<dbReference type="FunFam" id="1.10.630.10:FF:000043">
    <property type="entry name" value="Cytochrome P450 99A2"/>
    <property type="match status" value="1"/>
</dbReference>
<organism evidence="11 12">
    <name type="scientific">Ricinus communis</name>
    <name type="common">Castor bean</name>
    <dbReference type="NCBI Taxonomy" id="3988"/>
    <lineage>
        <taxon>Eukaryota</taxon>
        <taxon>Viridiplantae</taxon>
        <taxon>Streptophyta</taxon>
        <taxon>Embryophyta</taxon>
        <taxon>Tracheophyta</taxon>
        <taxon>Spermatophyta</taxon>
        <taxon>Magnoliopsida</taxon>
        <taxon>eudicotyledons</taxon>
        <taxon>Gunneridae</taxon>
        <taxon>Pentapetalae</taxon>
        <taxon>rosids</taxon>
        <taxon>fabids</taxon>
        <taxon>Malpighiales</taxon>
        <taxon>Euphorbiaceae</taxon>
        <taxon>Acalyphoideae</taxon>
        <taxon>Acalypheae</taxon>
        <taxon>Ricinus</taxon>
    </lineage>
</organism>
<dbReference type="GO" id="GO:0016491">
    <property type="term" value="F:oxidoreductase activity"/>
    <property type="evidence" value="ECO:0000318"/>
    <property type="project" value="GO_Central"/>
</dbReference>
<dbReference type="SUPFAM" id="SSF48264">
    <property type="entry name" value="Cytochrome P450"/>
    <property type="match status" value="1"/>
</dbReference>
<dbReference type="EC" id="1.14.13.68" evidence="11"/>
<dbReference type="GO" id="GO:0004497">
    <property type="term" value="F:monooxygenase activity"/>
    <property type="evidence" value="ECO:0007669"/>
    <property type="project" value="UniProtKB-KW"/>
</dbReference>
<comment type="cofactor">
    <cofactor evidence="1 8">
        <name>heme</name>
        <dbReference type="ChEBI" id="CHEBI:30413"/>
    </cofactor>
</comment>
<dbReference type="InterPro" id="IPR001128">
    <property type="entry name" value="Cyt_P450"/>
</dbReference>
<keyword evidence="5 9" id="KW-0560">Oxidoreductase</keyword>
<name>B9RM57_RICCO</name>
<evidence type="ECO:0000256" key="3">
    <source>
        <dbReference type="ARBA" id="ARBA00022617"/>
    </source>
</evidence>
<evidence type="ECO:0000256" key="1">
    <source>
        <dbReference type="ARBA" id="ARBA00001971"/>
    </source>
</evidence>
<evidence type="ECO:0000313" key="11">
    <source>
        <dbReference type="EMBL" id="EEF47380.1"/>
    </source>
</evidence>
<dbReference type="InterPro" id="IPR036396">
    <property type="entry name" value="Cyt_P450_sf"/>
</dbReference>
<keyword evidence="10" id="KW-1133">Transmembrane helix</keyword>
<keyword evidence="10" id="KW-0472">Membrane</keyword>
<evidence type="ECO:0000256" key="2">
    <source>
        <dbReference type="ARBA" id="ARBA00010617"/>
    </source>
</evidence>
<feature type="binding site" description="axial binding residue" evidence="8">
    <location>
        <position position="445"/>
    </location>
    <ligand>
        <name>heme</name>
        <dbReference type="ChEBI" id="CHEBI:30413"/>
    </ligand>
    <ligandPart>
        <name>Fe</name>
        <dbReference type="ChEBI" id="CHEBI:18248"/>
    </ligandPart>
</feature>
<dbReference type="PROSITE" id="PS00086">
    <property type="entry name" value="CYTOCHROME_P450"/>
    <property type="match status" value="1"/>
</dbReference>
<dbReference type="InterPro" id="IPR017972">
    <property type="entry name" value="Cyt_P450_CS"/>
</dbReference>
<dbReference type="eggNOG" id="KOG0156">
    <property type="taxonomic scope" value="Eukaryota"/>
</dbReference>
<dbReference type="AlphaFoldDB" id="B9RM57"/>
<dbReference type="PRINTS" id="PR00385">
    <property type="entry name" value="P450"/>
</dbReference>
<sequence length="504" mass="57687">MNLPMIYISTLLFIFMILRIIWKKSKTRNSTTLNLPPGPFQLPIIGNIHQLVGYVPHLRVTDLAKKYGPVMRLQLGEFTITVLSSAETAREVLKTHDLNFSQRPNLIGTDLISYNNKDIGYSPEGPYWRQLRKLCMLQLLSAKRVQSFRTIREEEVSKLISSISSNAGSPIHLRKLINALTFRIISRAAIGKIWKTEEEYVTSMEKLLIELAKGPSLADVFPSIKFFKVISRVMMKVKLEKHFKQVDKIFQDILEEHRATRGLGSVESEKEDDLIHVLLDLQNKGELEFPLMDENIKAVIMDMFIGGTSTSVEVIEWTMSELIKNPRVMEKAQAEVREMFGAKGNVDEEGVHNLNYLKLVIYETMRLHPPAPLVPPRECKENCVINGYDIPAKSNVILNLWALGRDPRYWNEADKFNPERFLDDSVDNKKNNFEYLPFGGGRRICPGNLFAMAIVELPLAQLLYHFNWRLPAGQSPENLDMTDQQSLAGCRKNRLCLVPNPYFP</sequence>
<keyword evidence="7 9" id="KW-0503">Monooxygenase</keyword>
<dbReference type="GO" id="GO:0005506">
    <property type="term" value="F:iron ion binding"/>
    <property type="evidence" value="ECO:0007669"/>
    <property type="project" value="InterPro"/>
</dbReference>
<evidence type="ECO:0000256" key="7">
    <source>
        <dbReference type="ARBA" id="ARBA00023033"/>
    </source>
</evidence>
<evidence type="ECO:0000313" key="12">
    <source>
        <dbReference type="Proteomes" id="UP000008311"/>
    </source>
</evidence>
<evidence type="ECO:0000256" key="6">
    <source>
        <dbReference type="ARBA" id="ARBA00023004"/>
    </source>
</evidence>
<comment type="similarity">
    <text evidence="2 9">Belongs to the cytochrome P450 family.</text>
</comment>
<dbReference type="Pfam" id="PF00067">
    <property type="entry name" value="p450"/>
    <property type="match status" value="1"/>
</dbReference>
<dbReference type="InParanoid" id="B9RM57"/>
<evidence type="ECO:0000256" key="8">
    <source>
        <dbReference type="PIRSR" id="PIRSR602401-1"/>
    </source>
</evidence>
<keyword evidence="6 8" id="KW-0408">Iron</keyword>
<reference evidence="12" key="1">
    <citation type="journal article" date="2010" name="Nat. Biotechnol.">
        <title>Draft genome sequence of the oilseed species Ricinus communis.</title>
        <authorList>
            <person name="Chan A.P."/>
            <person name="Crabtree J."/>
            <person name="Zhao Q."/>
            <person name="Lorenzi H."/>
            <person name="Orvis J."/>
            <person name="Puiu D."/>
            <person name="Melake-Berhan A."/>
            <person name="Jones K.M."/>
            <person name="Redman J."/>
            <person name="Chen G."/>
            <person name="Cahoon E.B."/>
            <person name="Gedil M."/>
            <person name="Stanke M."/>
            <person name="Haas B.J."/>
            <person name="Wortman J.R."/>
            <person name="Fraser-Liggett C.M."/>
            <person name="Ravel J."/>
            <person name="Rabinowicz P.D."/>
        </authorList>
    </citation>
    <scope>NUCLEOTIDE SEQUENCE [LARGE SCALE GENOMIC DNA]</scope>
    <source>
        <strain evidence="12">cv. Hale</strain>
    </source>
</reference>
<dbReference type="Gene3D" id="1.10.630.10">
    <property type="entry name" value="Cytochrome P450"/>
    <property type="match status" value="1"/>
</dbReference>
<feature type="transmembrane region" description="Helical" evidence="10">
    <location>
        <begin position="6"/>
        <end position="22"/>
    </location>
</feature>
<keyword evidence="12" id="KW-1185">Reference proteome</keyword>
<keyword evidence="10" id="KW-0812">Transmembrane</keyword>
<protein>
    <submittedName>
        <fullName evidence="11">Cytochrome P450, putative</fullName>
        <ecNumber evidence="11">1.14.13.68</ecNumber>
    </submittedName>
</protein>
<dbReference type="EMBL" id="EQ973789">
    <property type="protein sequence ID" value="EEF47380.1"/>
    <property type="molecule type" value="Genomic_DNA"/>
</dbReference>
<keyword evidence="3 8" id="KW-0349">Heme</keyword>
<accession>B9RM57</accession>
<gene>
    <name evidence="11" type="ORF">RCOM_1077770</name>
</gene>
<dbReference type="PANTHER" id="PTHR47955">
    <property type="entry name" value="CYTOCHROME P450 FAMILY 71 PROTEIN"/>
    <property type="match status" value="1"/>
</dbReference>
<evidence type="ECO:0000256" key="4">
    <source>
        <dbReference type="ARBA" id="ARBA00022723"/>
    </source>
</evidence>
<evidence type="ECO:0000256" key="9">
    <source>
        <dbReference type="RuleBase" id="RU000461"/>
    </source>
</evidence>
<dbReference type="PANTHER" id="PTHR47955:SF8">
    <property type="entry name" value="CYTOCHROME P450 71D11-LIKE"/>
    <property type="match status" value="1"/>
</dbReference>
<dbReference type="PRINTS" id="PR00463">
    <property type="entry name" value="EP450I"/>
</dbReference>
<dbReference type="CDD" id="cd11072">
    <property type="entry name" value="CYP71-like"/>
    <property type="match status" value="1"/>
</dbReference>
<proteinExistence type="inferred from homology"/>